<evidence type="ECO:0000313" key="2">
    <source>
        <dbReference type="Proteomes" id="UP001148629"/>
    </source>
</evidence>
<dbReference type="EMBL" id="JANRMS010000241">
    <property type="protein sequence ID" value="KAJ3543502.1"/>
    <property type="molecule type" value="Genomic_DNA"/>
</dbReference>
<proteinExistence type="predicted"/>
<name>A0ACC1SNR7_9HYPO</name>
<reference evidence="1" key="1">
    <citation type="submission" date="2022-08" db="EMBL/GenBank/DDBJ databases">
        <title>Genome Sequence of Fusarium decemcellulare.</title>
        <authorList>
            <person name="Buettner E."/>
        </authorList>
    </citation>
    <scope>NUCLEOTIDE SEQUENCE</scope>
    <source>
        <strain evidence="1">Babe19</strain>
    </source>
</reference>
<evidence type="ECO:0000313" key="1">
    <source>
        <dbReference type="EMBL" id="KAJ3543502.1"/>
    </source>
</evidence>
<accession>A0ACC1SNR7</accession>
<keyword evidence="2" id="KW-1185">Reference proteome</keyword>
<sequence>MTVKETVTPDAIRAMFASALSDMYRHEVPQYGTLLKLVSDINHKRDSNLQHRVEVERHGAIRLGTASELATMRRLFSVMGMHPVGYYDLTVASLPVHATCFRPLTKEALAYNPFRVFTSLLRLELIQDQDLRSKAAEILSKRNIFTHRCVELIEMFEAQGPFSKDLAGEFIKEALETFRWHKTSTVDMKTYKALRAAHPLIADVVCFKGPHINHLTPRVLDIEAAQTEMLRYGLHAKEAIEGPPPRSFPILLRQTSFLALDEAIAFSEGAETGGSHKARFGEIEQRGMALTPKGRRLYDDLINEWREATAKLPPGAKSESKEDLLAKAFTKFPDNLETLRREELAYFTYKPTANASKLSTASNIDELIDAGAIELEPITYEDFLPVSAAGIFHSNLGDDTGMEHVAAADQASFEKGLGCKVNREFELYSQMQNASIEQCLEKLG</sequence>
<protein>
    <submittedName>
        <fullName evidence="1">Uncharacterized protein</fullName>
    </submittedName>
</protein>
<comment type="caution">
    <text evidence="1">The sequence shown here is derived from an EMBL/GenBank/DDBJ whole genome shotgun (WGS) entry which is preliminary data.</text>
</comment>
<organism evidence="1 2">
    <name type="scientific">Fusarium decemcellulare</name>
    <dbReference type="NCBI Taxonomy" id="57161"/>
    <lineage>
        <taxon>Eukaryota</taxon>
        <taxon>Fungi</taxon>
        <taxon>Dikarya</taxon>
        <taxon>Ascomycota</taxon>
        <taxon>Pezizomycotina</taxon>
        <taxon>Sordariomycetes</taxon>
        <taxon>Hypocreomycetidae</taxon>
        <taxon>Hypocreales</taxon>
        <taxon>Nectriaceae</taxon>
        <taxon>Fusarium</taxon>
        <taxon>Fusarium decemcellulare species complex</taxon>
    </lineage>
</organism>
<gene>
    <name evidence="1" type="ORF">NM208_g3540</name>
</gene>
<dbReference type="Proteomes" id="UP001148629">
    <property type="component" value="Unassembled WGS sequence"/>
</dbReference>